<dbReference type="Pfam" id="PF04072">
    <property type="entry name" value="LCM"/>
    <property type="match status" value="1"/>
</dbReference>
<gene>
    <name evidence="11" type="ORF">KASA_0M03861G</name>
</gene>
<evidence type="ECO:0000256" key="9">
    <source>
        <dbReference type="ARBA" id="ARBA00032526"/>
    </source>
</evidence>
<proteinExistence type="inferred from homology"/>
<dbReference type="AlphaFoldDB" id="A0A1X7R5K4"/>
<evidence type="ECO:0000256" key="3">
    <source>
        <dbReference type="ARBA" id="ARBA00012834"/>
    </source>
</evidence>
<evidence type="ECO:0000256" key="7">
    <source>
        <dbReference type="ARBA" id="ARBA00022691"/>
    </source>
</evidence>
<evidence type="ECO:0000256" key="10">
    <source>
        <dbReference type="PIRSR" id="PIRSR016305-1"/>
    </source>
</evidence>
<name>A0A1X7R5K4_9SACH</name>
<evidence type="ECO:0000313" key="12">
    <source>
        <dbReference type="Proteomes" id="UP000196158"/>
    </source>
</evidence>
<accession>A0A1X7R5K4</accession>
<dbReference type="SUPFAM" id="SSF53335">
    <property type="entry name" value="S-adenosyl-L-methionine-dependent methyltransferases"/>
    <property type="match status" value="1"/>
</dbReference>
<keyword evidence="7 10" id="KW-0949">S-adenosyl-L-methionine</keyword>
<evidence type="ECO:0000256" key="1">
    <source>
        <dbReference type="ARBA" id="ARBA00000724"/>
    </source>
</evidence>
<feature type="binding site" evidence="10">
    <location>
        <position position="114"/>
    </location>
    <ligand>
        <name>S-adenosyl-L-methionine</name>
        <dbReference type="ChEBI" id="CHEBI:59789"/>
    </ligand>
</feature>
<keyword evidence="12" id="KW-1185">Reference proteome</keyword>
<reference evidence="11 12" key="1">
    <citation type="submission" date="2017-04" db="EMBL/GenBank/DDBJ databases">
        <authorList>
            <person name="Afonso C.L."/>
            <person name="Miller P.J."/>
            <person name="Scott M.A."/>
            <person name="Spackman E."/>
            <person name="Goraichik I."/>
            <person name="Dimitrov K.M."/>
            <person name="Suarez D.L."/>
            <person name="Swayne D.E."/>
        </authorList>
    </citation>
    <scope>NUCLEOTIDE SEQUENCE [LARGE SCALE GENOMIC DNA]</scope>
</reference>
<dbReference type="GO" id="GO:0032259">
    <property type="term" value="P:methylation"/>
    <property type="evidence" value="ECO:0007669"/>
    <property type="project" value="UniProtKB-KW"/>
</dbReference>
<keyword evidence="5 11" id="KW-0489">Methyltransferase</keyword>
<protein>
    <recommendedName>
        <fullName evidence="4">Leucine carboxyl methyltransferase 1</fullName>
        <ecNumber evidence="3">2.1.1.233</ecNumber>
    </recommendedName>
    <alternativeName>
        <fullName evidence="8">Protein phosphatase methyltransferase 1</fullName>
    </alternativeName>
    <alternativeName>
        <fullName evidence="9">[Phosphatase 2A protein]-leucine-carboxy methyltransferase 1</fullName>
    </alternativeName>
</protein>
<dbReference type="Proteomes" id="UP000196158">
    <property type="component" value="Unassembled WGS sequence"/>
</dbReference>
<dbReference type="OrthoDB" id="203237at2759"/>
<dbReference type="InterPro" id="IPR016651">
    <property type="entry name" value="LCMT1"/>
</dbReference>
<evidence type="ECO:0000256" key="6">
    <source>
        <dbReference type="ARBA" id="ARBA00022679"/>
    </source>
</evidence>
<dbReference type="GO" id="GO:0018423">
    <property type="term" value="F:protein C-terminal leucine carboxyl O-methyltransferase activity"/>
    <property type="evidence" value="ECO:0007669"/>
    <property type="project" value="UniProtKB-EC"/>
</dbReference>
<feature type="binding site" evidence="10">
    <location>
        <position position="200"/>
    </location>
    <ligand>
        <name>S-adenosyl-L-methionine</name>
        <dbReference type="ChEBI" id="CHEBI:59789"/>
    </ligand>
</feature>
<comment type="catalytic activity">
    <reaction evidence="1">
        <text>[phosphatase 2A protein]-C-terminal L-leucine + S-adenosyl-L-methionine = [phosphatase 2A protein]-C-terminal L-leucine methyl ester + S-adenosyl-L-homocysteine</text>
        <dbReference type="Rhea" id="RHEA:48544"/>
        <dbReference type="Rhea" id="RHEA-COMP:12134"/>
        <dbReference type="Rhea" id="RHEA-COMP:12135"/>
        <dbReference type="ChEBI" id="CHEBI:57856"/>
        <dbReference type="ChEBI" id="CHEBI:59789"/>
        <dbReference type="ChEBI" id="CHEBI:90516"/>
        <dbReference type="ChEBI" id="CHEBI:90517"/>
        <dbReference type="EC" id="2.1.1.233"/>
    </reaction>
</comment>
<dbReference type="Gene3D" id="3.40.50.150">
    <property type="entry name" value="Vaccinia Virus protein VP39"/>
    <property type="match status" value="1"/>
</dbReference>
<comment type="similarity">
    <text evidence="2">Belongs to the methyltransferase superfamily. LCMT family.</text>
</comment>
<evidence type="ECO:0000256" key="4">
    <source>
        <dbReference type="ARBA" id="ARBA00017497"/>
    </source>
</evidence>
<dbReference type="InterPro" id="IPR029063">
    <property type="entry name" value="SAM-dependent_MTases_sf"/>
</dbReference>
<sequence>MERIIQQTDYDALSSKICALQFSYLPPNKGTLSEPIDETLQSLYQDIKSLHFEYYKTLKEESRNVYGKINKLMRNPFPVMNYGTYLRTLAIDVSLIKFINSFPIDQHFQIVNLGSGSDLRFIQYLNMFGDRVERFIDLDFKDAIILKQKILKDSITLDHIIQSYRDKFVMLPGDLKNVAGTLEKLTQFLNPKIPTIFITECVLCYMTENDSKQLVSTIMNEFPTGCWISYDPIGGSDVNDKFGTIMKRNLMDSRNLEMPTLLIYNSKSNYPQRWDNGKSEIVIKDMWDFLSESISDIEKKRLRSLQFLDEIEELKIMQSHYVILNTTWT</sequence>
<dbReference type="PANTHER" id="PTHR13600:SF21">
    <property type="entry name" value="LEUCINE CARBOXYL METHYLTRANSFERASE 1"/>
    <property type="match status" value="1"/>
</dbReference>
<evidence type="ECO:0000313" key="11">
    <source>
        <dbReference type="EMBL" id="SMN20948.1"/>
    </source>
</evidence>
<feature type="binding site" evidence="10">
    <location>
        <begin position="174"/>
        <end position="175"/>
    </location>
    <ligand>
        <name>S-adenosyl-L-methionine</name>
        <dbReference type="ChEBI" id="CHEBI:59789"/>
    </ligand>
</feature>
<feature type="binding site" evidence="10">
    <location>
        <position position="87"/>
    </location>
    <ligand>
        <name>S-adenosyl-L-methionine</name>
        <dbReference type="ChEBI" id="CHEBI:59789"/>
    </ligand>
</feature>
<dbReference type="EMBL" id="FXLY01000006">
    <property type="protein sequence ID" value="SMN20948.1"/>
    <property type="molecule type" value="Genomic_DNA"/>
</dbReference>
<keyword evidence="6 11" id="KW-0808">Transferase</keyword>
<evidence type="ECO:0000256" key="5">
    <source>
        <dbReference type="ARBA" id="ARBA00022603"/>
    </source>
</evidence>
<organism evidence="11 12">
    <name type="scientific">Maudiozyma saulgeensis</name>
    <dbReference type="NCBI Taxonomy" id="1789683"/>
    <lineage>
        <taxon>Eukaryota</taxon>
        <taxon>Fungi</taxon>
        <taxon>Dikarya</taxon>
        <taxon>Ascomycota</taxon>
        <taxon>Saccharomycotina</taxon>
        <taxon>Saccharomycetes</taxon>
        <taxon>Saccharomycetales</taxon>
        <taxon>Saccharomycetaceae</taxon>
        <taxon>Maudiozyma</taxon>
    </lineage>
</organism>
<evidence type="ECO:0000256" key="8">
    <source>
        <dbReference type="ARBA" id="ARBA00029681"/>
    </source>
</evidence>
<dbReference type="EC" id="2.1.1.233" evidence="3"/>
<dbReference type="PANTHER" id="PTHR13600">
    <property type="entry name" value="LEUCINE CARBOXYL METHYLTRANSFERASE"/>
    <property type="match status" value="1"/>
</dbReference>
<dbReference type="STRING" id="1789683.A0A1X7R5K4"/>
<evidence type="ECO:0000256" key="2">
    <source>
        <dbReference type="ARBA" id="ARBA00010703"/>
    </source>
</evidence>
<dbReference type="InterPro" id="IPR007213">
    <property type="entry name" value="Ppm1/Ppm2/Tcmp"/>
</dbReference>